<proteinExistence type="predicted"/>
<gene>
    <name evidence="2" type="ORF">SDC9_150728</name>
</gene>
<comment type="caution">
    <text evidence="2">The sequence shown here is derived from an EMBL/GenBank/DDBJ whole genome shotgun (WGS) entry which is preliminary data.</text>
</comment>
<keyword evidence="1" id="KW-0812">Transmembrane</keyword>
<dbReference type="AlphaFoldDB" id="A0A645ENA4"/>
<feature type="transmembrane region" description="Helical" evidence="1">
    <location>
        <begin position="99"/>
        <end position="124"/>
    </location>
</feature>
<evidence type="ECO:0000313" key="2">
    <source>
        <dbReference type="EMBL" id="MPN03498.1"/>
    </source>
</evidence>
<keyword evidence="1" id="KW-1133">Transmembrane helix</keyword>
<reference evidence="2" key="1">
    <citation type="submission" date="2019-08" db="EMBL/GenBank/DDBJ databases">
        <authorList>
            <person name="Kucharzyk K."/>
            <person name="Murdoch R.W."/>
            <person name="Higgins S."/>
            <person name="Loffler F."/>
        </authorList>
    </citation>
    <scope>NUCLEOTIDE SEQUENCE</scope>
</reference>
<dbReference type="EMBL" id="VSSQ01049418">
    <property type="protein sequence ID" value="MPN03498.1"/>
    <property type="molecule type" value="Genomic_DNA"/>
</dbReference>
<evidence type="ECO:0000256" key="1">
    <source>
        <dbReference type="SAM" id="Phobius"/>
    </source>
</evidence>
<name>A0A645ENA4_9ZZZZ</name>
<keyword evidence="1" id="KW-0472">Membrane</keyword>
<protein>
    <submittedName>
        <fullName evidence="2">Uncharacterized protein</fullName>
    </submittedName>
</protein>
<sequence length="259" mass="27597">MPVALRWPVAFSGRPFSRPSAGWEATRESSVRLTWRPLRATSVMPFLWLSSSSSTTMGRKMSCSSKRNRLLGSCSSTLVSRTNSVVGPVRVLRARRAGLAAASAGFAGTAAVGVAAVGAAPVVVAVLRGLAAAGLLVLRRGLVTAGAVSGAALRAAPVEGFRSSSSSAVCLAVLRMDEKASAESFAARWPGAGGRGIVDEPFSTRFKKHKAAWKPRRLWWGEQRILRSTEACPIMHRPRGPERSISCFALFKDFEILCV</sequence>
<organism evidence="2">
    <name type="scientific">bioreactor metagenome</name>
    <dbReference type="NCBI Taxonomy" id="1076179"/>
    <lineage>
        <taxon>unclassified sequences</taxon>
        <taxon>metagenomes</taxon>
        <taxon>ecological metagenomes</taxon>
    </lineage>
</organism>
<accession>A0A645ENA4</accession>